<dbReference type="PROSITE" id="PS50042">
    <property type="entry name" value="CNMP_BINDING_3"/>
    <property type="match status" value="1"/>
</dbReference>
<dbReference type="Pfam" id="PF00618">
    <property type="entry name" value="RasGEF_N"/>
    <property type="match status" value="1"/>
</dbReference>
<dbReference type="PROSITE" id="PS50009">
    <property type="entry name" value="RASGEF_CAT"/>
    <property type="match status" value="1"/>
</dbReference>
<evidence type="ECO:0000256" key="5">
    <source>
        <dbReference type="ARBA" id="ARBA00022553"/>
    </source>
</evidence>
<dbReference type="CDD" id="cd06224">
    <property type="entry name" value="REM"/>
    <property type="match status" value="1"/>
</dbReference>
<evidence type="ECO:0000256" key="7">
    <source>
        <dbReference type="ARBA" id="ARBA00023136"/>
    </source>
</evidence>
<keyword evidence="3" id="KW-1003">Cell membrane</keyword>
<evidence type="ECO:0000259" key="13">
    <source>
        <dbReference type="PROSITE" id="PS50200"/>
    </source>
</evidence>
<dbReference type="Pfam" id="PF00617">
    <property type="entry name" value="RasGEF"/>
    <property type="match status" value="1"/>
</dbReference>
<evidence type="ECO:0000256" key="1">
    <source>
        <dbReference type="ARBA" id="ARBA00004236"/>
    </source>
</evidence>
<dbReference type="PANTHER" id="PTHR45161">
    <property type="entry name" value="CYTOSKELETON-ASSOCIATED PROTEIN 4"/>
    <property type="match status" value="1"/>
</dbReference>
<feature type="domain" description="Cyclic nucleotide-binding" evidence="11">
    <location>
        <begin position="6"/>
        <end position="106"/>
    </location>
</feature>
<dbReference type="Gene3D" id="2.60.120.10">
    <property type="entry name" value="Jelly Rolls"/>
    <property type="match status" value="1"/>
</dbReference>
<evidence type="ECO:0000256" key="4">
    <source>
        <dbReference type="ARBA" id="ARBA00022490"/>
    </source>
</evidence>
<feature type="domain" description="Ras-associating" evidence="13">
    <location>
        <begin position="461"/>
        <end position="547"/>
    </location>
</feature>
<evidence type="ECO:0000313" key="16">
    <source>
        <dbReference type="RefSeq" id="XP_008591866.1"/>
    </source>
</evidence>
<feature type="domain" description="PDZ" evidence="12">
    <location>
        <begin position="237"/>
        <end position="307"/>
    </location>
</feature>
<keyword evidence="5" id="KW-0597">Phosphoprotein</keyword>
<keyword evidence="4" id="KW-0963">Cytoplasm</keyword>
<keyword evidence="15" id="KW-1185">Reference proteome</keyword>
<dbReference type="Pfam" id="PF00027">
    <property type="entry name" value="cNMP_binding"/>
    <property type="match status" value="1"/>
</dbReference>
<dbReference type="Gene3D" id="1.20.870.10">
    <property type="entry name" value="Son of sevenless (SoS) protein Chain: S domain 1"/>
    <property type="match status" value="1"/>
</dbReference>
<evidence type="ECO:0000259" key="11">
    <source>
        <dbReference type="PROSITE" id="PS50042"/>
    </source>
</evidence>
<dbReference type="SUPFAM" id="SSF50156">
    <property type="entry name" value="PDZ domain-like"/>
    <property type="match status" value="1"/>
</dbReference>
<dbReference type="PROSITE" id="PS50212">
    <property type="entry name" value="RASGEF_NTER"/>
    <property type="match status" value="1"/>
</dbReference>
<dbReference type="PANTHER" id="PTHR45161:SF4">
    <property type="entry name" value="RAP GUANINE NUCLEOTIDE EXCHANGE FACTOR 6"/>
    <property type="match status" value="1"/>
</dbReference>
<gene>
    <name evidence="16" type="primary">LOC103609297</name>
</gene>
<dbReference type="SUPFAM" id="SSF48366">
    <property type="entry name" value="Ras GEF"/>
    <property type="match status" value="1"/>
</dbReference>
<dbReference type="InterPro" id="IPR014710">
    <property type="entry name" value="RmlC-like_jellyroll"/>
</dbReference>
<comment type="subcellular location">
    <subcellularLocation>
        <location evidence="1">Cell membrane</location>
    </subcellularLocation>
    <subcellularLocation>
        <location evidence="2">Cytoplasm</location>
    </subcellularLocation>
</comment>
<organism evidence="15 16">
    <name type="scientific">Galeopterus variegatus</name>
    <name type="common">Malayan flying lemur</name>
    <name type="synonym">Cynocephalus variegatus</name>
    <dbReference type="NCBI Taxonomy" id="482537"/>
    <lineage>
        <taxon>Eukaryota</taxon>
        <taxon>Metazoa</taxon>
        <taxon>Chordata</taxon>
        <taxon>Craniata</taxon>
        <taxon>Vertebrata</taxon>
        <taxon>Euteleostomi</taxon>
        <taxon>Mammalia</taxon>
        <taxon>Eutheria</taxon>
        <taxon>Euarchontoglires</taxon>
        <taxon>Dermoptera</taxon>
        <taxon>Cynocephalidae</taxon>
        <taxon>Galeopterus</taxon>
    </lineage>
</organism>
<dbReference type="RefSeq" id="XP_008591866.1">
    <property type="nucleotide sequence ID" value="XM_008593644.1"/>
</dbReference>
<dbReference type="InterPro" id="IPR001478">
    <property type="entry name" value="PDZ"/>
</dbReference>
<proteinExistence type="predicted"/>
<evidence type="ECO:0000256" key="3">
    <source>
        <dbReference type="ARBA" id="ARBA00022475"/>
    </source>
</evidence>
<dbReference type="SMART" id="SM00228">
    <property type="entry name" value="PDZ"/>
    <property type="match status" value="1"/>
</dbReference>
<feature type="domain" description="N-terminal Ras-GEF" evidence="14">
    <location>
        <begin position="138"/>
        <end position="254"/>
    </location>
</feature>
<dbReference type="SMART" id="SM00314">
    <property type="entry name" value="RA"/>
    <property type="match status" value="1"/>
</dbReference>
<reference evidence="16" key="1">
    <citation type="submission" date="2025-08" db="UniProtKB">
        <authorList>
            <consortium name="RefSeq"/>
        </authorList>
    </citation>
    <scope>IDENTIFICATION</scope>
</reference>
<dbReference type="Proteomes" id="UP000694923">
    <property type="component" value="Unplaced"/>
</dbReference>
<evidence type="ECO:0000259" key="12">
    <source>
        <dbReference type="PROSITE" id="PS50106"/>
    </source>
</evidence>
<dbReference type="InterPro" id="IPR036964">
    <property type="entry name" value="RASGEF_cat_dom_sf"/>
</dbReference>
<evidence type="ECO:0000256" key="2">
    <source>
        <dbReference type="ARBA" id="ARBA00004496"/>
    </source>
</evidence>
<dbReference type="CDD" id="cd00038">
    <property type="entry name" value="CAP_ED"/>
    <property type="match status" value="1"/>
</dbReference>
<evidence type="ECO:0000256" key="9">
    <source>
        <dbReference type="SAM" id="MobiDB-lite"/>
    </source>
</evidence>
<dbReference type="GeneID" id="103609297"/>
<dbReference type="SMART" id="SM00229">
    <property type="entry name" value="RasGEFN"/>
    <property type="match status" value="1"/>
</dbReference>
<evidence type="ECO:0000313" key="15">
    <source>
        <dbReference type="Proteomes" id="UP000694923"/>
    </source>
</evidence>
<keyword evidence="6 8" id="KW-0344">Guanine-nucleotide releasing factor</keyword>
<feature type="domain" description="Ras-GEF" evidence="10">
    <location>
        <begin position="572"/>
        <end position="667"/>
    </location>
</feature>
<dbReference type="InterPro" id="IPR000651">
    <property type="entry name" value="Ras-like_Gua-exchang_fac_N"/>
</dbReference>
<evidence type="ECO:0000259" key="14">
    <source>
        <dbReference type="PROSITE" id="PS50212"/>
    </source>
</evidence>
<dbReference type="InterPro" id="IPR000159">
    <property type="entry name" value="RA_dom"/>
</dbReference>
<dbReference type="Gene3D" id="2.30.42.10">
    <property type="match status" value="1"/>
</dbReference>
<protein>
    <submittedName>
        <fullName evidence="16">Rap guanine nucleotide exchange factor 6</fullName>
    </submittedName>
</protein>
<name>A0ABM0SG75_GALVR</name>
<dbReference type="InterPro" id="IPR000595">
    <property type="entry name" value="cNMP-bd_dom"/>
</dbReference>
<dbReference type="InterPro" id="IPR023578">
    <property type="entry name" value="Ras_GEF_dom_sf"/>
</dbReference>
<evidence type="ECO:0000256" key="8">
    <source>
        <dbReference type="PROSITE-ProRule" id="PRU00168"/>
    </source>
</evidence>
<dbReference type="Pfam" id="PF00788">
    <property type="entry name" value="RA"/>
    <property type="match status" value="1"/>
</dbReference>
<keyword evidence="7" id="KW-0472">Membrane</keyword>
<dbReference type="CDD" id="cd01785">
    <property type="entry name" value="RA_PDZ-GEF1"/>
    <property type="match status" value="1"/>
</dbReference>
<dbReference type="PROSITE" id="PS50200">
    <property type="entry name" value="RA"/>
    <property type="match status" value="1"/>
</dbReference>
<evidence type="ECO:0000256" key="6">
    <source>
        <dbReference type="ARBA" id="ARBA00022658"/>
    </source>
</evidence>
<dbReference type="SMART" id="SM00100">
    <property type="entry name" value="cNMP"/>
    <property type="match status" value="1"/>
</dbReference>
<accession>A0ABM0SG75</accession>
<dbReference type="CDD" id="cd06755">
    <property type="entry name" value="PDZ_RapGEF2_RapGEF6-like"/>
    <property type="match status" value="1"/>
</dbReference>
<dbReference type="InterPro" id="IPR018490">
    <property type="entry name" value="cNMP-bd_dom_sf"/>
</dbReference>
<dbReference type="SUPFAM" id="SSF51206">
    <property type="entry name" value="cAMP-binding domain-like"/>
    <property type="match status" value="1"/>
</dbReference>
<dbReference type="InterPro" id="IPR001895">
    <property type="entry name" value="RASGEF_cat_dom"/>
</dbReference>
<dbReference type="PROSITE" id="PS50106">
    <property type="entry name" value="PDZ"/>
    <property type="match status" value="1"/>
</dbReference>
<dbReference type="Gene3D" id="1.10.840.10">
    <property type="entry name" value="Ras guanine-nucleotide exchange factors catalytic domain"/>
    <property type="match status" value="1"/>
</dbReference>
<sequence length="667" mass="75756">MHQLPAFANMTMSVRRELCSVMIFEVVEQAGAIILEDGQELDSWYVILNGTVEISHPDGKVENLFMGNSFGITPTLDKQHMHGVVRTKVDDCQFVCIAQQDYWRILNHVEKNTHKVEEEGEIVMVHEHRELDRSGTRKGHIVIKATPERLIMHLIEEHSIVDPTYIEDFLLTYRTFLGSPLDVGIKLLEWFKIDSLRDKVSFINKKGMKVILTFKFKMNGHLRLLNIACAAKAKWRQVVLQKASRESPLHFSLNGGSEKGFGIFVEGVEPGSKAADAGLKRGDQIMEVNGQNFENITFVKALEILRNNTHLALTVKTNIFVFKELLTRTEQEKYGIPHIPKIAEKKSNRHSIQDVPGDTEQTSQEKGNKKVKANTVSGGRNKIRKILDKTRFSILPPKLFSDGGLSQSQDDSILGTRHCRHSLAILPIPGTLSSSSPDLLQPTTSMLDFSNPSAVAFYYIPDQVIRVFKADQQSCYIIISKDTTAKEVVCHAVHEFGLTGASDTHSLCEVSVTPEGVIKQRRLPDQFSKLADRIQLNGRYYLKNNMETETLCSDEDAQELIKESQLSLLQLSTIEVATQLSMRDFDLFRNIEPTEYIDDLFKLDSKIGNIHLKEFEDIVNQETFWVASEILTESNQLKRMKIIKHFIKIALHCRECKNFNSMFAIIR</sequence>
<feature type="region of interest" description="Disordered" evidence="9">
    <location>
        <begin position="345"/>
        <end position="368"/>
    </location>
</feature>
<dbReference type="InterPro" id="IPR036034">
    <property type="entry name" value="PDZ_sf"/>
</dbReference>
<dbReference type="Pfam" id="PF00595">
    <property type="entry name" value="PDZ"/>
    <property type="match status" value="1"/>
</dbReference>
<evidence type="ECO:0000259" key="10">
    <source>
        <dbReference type="PROSITE" id="PS50009"/>
    </source>
</evidence>